<accession>A0A8H4KSB8</accession>
<evidence type="ECO:0000313" key="1">
    <source>
        <dbReference type="EMBL" id="KAF4454378.1"/>
    </source>
</evidence>
<dbReference type="OrthoDB" id="5117524at2759"/>
<dbReference type="EMBL" id="JAADJG010000126">
    <property type="protein sequence ID" value="KAF4454378.1"/>
    <property type="molecule type" value="Genomic_DNA"/>
</dbReference>
<name>A0A8H4KSB8_9HYPO</name>
<sequence>MEYLQNIGNQDCCLSGGADGADLEWGKCAESSGHGVIHWTFPGHRSQAPEDQHVRLNDEQLKASNEALQNAAKALSLSMPQRPNVKRLLQRNYYQVAWSQACYAVSFMEDGVQALGGTVWATTMFSQLHPESCDLYFFDQIEAIWLQWNGKSWDIIDSPPRPKGIWAGIGARSLLPSGRGAIRKLMGCTDDFIAKEAQ</sequence>
<organism evidence="1 2">
    <name type="scientific">Fusarium austroafricanum</name>
    <dbReference type="NCBI Taxonomy" id="2364996"/>
    <lineage>
        <taxon>Eukaryota</taxon>
        <taxon>Fungi</taxon>
        <taxon>Dikarya</taxon>
        <taxon>Ascomycota</taxon>
        <taxon>Pezizomycotina</taxon>
        <taxon>Sordariomycetes</taxon>
        <taxon>Hypocreomycetidae</taxon>
        <taxon>Hypocreales</taxon>
        <taxon>Nectriaceae</taxon>
        <taxon>Fusarium</taxon>
        <taxon>Fusarium concolor species complex</taxon>
    </lineage>
</organism>
<protein>
    <submittedName>
        <fullName evidence="1">Uncharacterized protein</fullName>
    </submittedName>
</protein>
<keyword evidence="2" id="KW-1185">Reference proteome</keyword>
<gene>
    <name evidence="1" type="ORF">F53441_3095</name>
</gene>
<dbReference type="Proteomes" id="UP000605986">
    <property type="component" value="Unassembled WGS sequence"/>
</dbReference>
<reference evidence="1" key="1">
    <citation type="submission" date="2020-01" db="EMBL/GenBank/DDBJ databases">
        <title>Identification and distribution of gene clusters putatively required for synthesis of sphingolipid metabolism inhibitors in phylogenetically diverse species of the filamentous fungus Fusarium.</title>
        <authorList>
            <person name="Kim H.-S."/>
            <person name="Busman M."/>
            <person name="Brown D.W."/>
            <person name="Divon H."/>
            <person name="Uhlig S."/>
            <person name="Proctor R.H."/>
        </authorList>
    </citation>
    <scope>NUCLEOTIDE SEQUENCE</scope>
    <source>
        <strain evidence="1">NRRL 53441</strain>
    </source>
</reference>
<dbReference type="AlphaFoldDB" id="A0A8H4KSB8"/>
<comment type="caution">
    <text evidence="1">The sequence shown here is derived from an EMBL/GenBank/DDBJ whole genome shotgun (WGS) entry which is preliminary data.</text>
</comment>
<evidence type="ECO:0000313" key="2">
    <source>
        <dbReference type="Proteomes" id="UP000605986"/>
    </source>
</evidence>
<proteinExistence type="predicted"/>